<dbReference type="PANTHER" id="PTHR35794">
    <property type="entry name" value="CELL DIVISION PROTEIN DIVIVA"/>
    <property type="match status" value="1"/>
</dbReference>
<evidence type="ECO:0000256" key="4">
    <source>
        <dbReference type="ARBA" id="ARBA00022618"/>
    </source>
</evidence>
<dbReference type="EMBL" id="DSDO01000217">
    <property type="protein sequence ID" value="HDR46679.1"/>
    <property type="molecule type" value="Genomic_DNA"/>
</dbReference>
<evidence type="ECO:0000256" key="6">
    <source>
        <dbReference type="ARBA" id="ARBA00023306"/>
    </source>
</evidence>
<evidence type="ECO:0000256" key="1">
    <source>
        <dbReference type="ARBA" id="ARBA00004496"/>
    </source>
</evidence>
<comment type="subcellular location">
    <subcellularLocation>
        <location evidence="1">Cytoplasm</location>
    </subcellularLocation>
</comment>
<evidence type="ECO:0000256" key="3">
    <source>
        <dbReference type="ARBA" id="ARBA00022490"/>
    </source>
</evidence>
<feature type="coiled-coil region" evidence="7">
    <location>
        <begin position="36"/>
        <end position="124"/>
    </location>
</feature>
<accession>A0A831LH33</accession>
<gene>
    <name evidence="9" type="ORF">ENN94_03155</name>
</gene>
<protein>
    <submittedName>
        <fullName evidence="9">DivIVA domain-containing protein</fullName>
    </submittedName>
</protein>
<evidence type="ECO:0000256" key="2">
    <source>
        <dbReference type="ARBA" id="ARBA00009008"/>
    </source>
</evidence>
<dbReference type="AlphaFoldDB" id="A0A831LH33"/>
<keyword evidence="5 7" id="KW-0175">Coiled coil</keyword>
<dbReference type="Pfam" id="PF05103">
    <property type="entry name" value="DivIVA"/>
    <property type="match status" value="1"/>
</dbReference>
<reference evidence="9" key="1">
    <citation type="journal article" date="2020" name="mSystems">
        <title>Genome- and Community-Level Interaction Insights into Carbon Utilization and Element Cycling Functions of Hydrothermarchaeota in Hydrothermal Sediment.</title>
        <authorList>
            <person name="Zhou Z."/>
            <person name="Liu Y."/>
            <person name="Xu W."/>
            <person name="Pan J."/>
            <person name="Luo Z.H."/>
            <person name="Li M."/>
        </authorList>
    </citation>
    <scope>NUCLEOTIDE SEQUENCE [LARGE SCALE GENOMIC DNA]</scope>
    <source>
        <strain evidence="9">SpSt-1220</strain>
    </source>
</reference>
<evidence type="ECO:0000256" key="8">
    <source>
        <dbReference type="SAM" id="MobiDB-lite"/>
    </source>
</evidence>
<evidence type="ECO:0000256" key="7">
    <source>
        <dbReference type="SAM" id="Coils"/>
    </source>
</evidence>
<keyword evidence="4" id="KW-0132">Cell division</keyword>
<dbReference type="NCBIfam" id="TIGR03544">
    <property type="entry name" value="DivI1A_domain"/>
    <property type="match status" value="1"/>
</dbReference>
<keyword evidence="3" id="KW-0963">Cytoplasm</keyword>
<dbReference type="GO" id="GO:0005737">
    <property type="term" value="C:cytoplasm"/>
    <property type="evidence" value="ECO:0007669"/>
    <property type="project" value="UniProtKB-SubCell"/>
</dbReference>
<dbReference type="PANTHER" id="PTHR35794:SF2">
    <property type="entry name" value="CELL DIVISION PROTEIN DIVIVA"/>
    <property type="match status" value="1"/>
</dbReference>
<dbReference type="Gene3D" id="6.10.250.660">
    <property type="match status" value="1"/>
</dbReference>
<dbReference type="GO" id="GO:0051301">
    <property type="term" value="P:cell division"/>
    <property type="evidence" value="ECO:0007669"/>
    <property type="project" value="UniProtKB-KW"/>
</dbReference>
<feature type="compositionally biased region" description="Basic and acidic residues" evidence="8">
    <location>
        <begin position="172"/>
        <end position="193"/>
    </location>
</feature>
<dbReference type="InterPro" id="IPR019933">
    <property type="entry name" value="DivIVA_domain"/>
</dbReference>
<organism evidence="9">
    <name type="scientific">Geoalkalibacter subterraneus</name>
    <dbReference type="NCBI Taxonomy" id="483547"/>
    <lineage>
        <taxon>Bacteria</taxon>
        <taxon>Pseudomonadati</taxon>
        <taxon>Thermodesulfobacteriota</taxon>
        <taxon>Desulfuromonadia</taxon>
        <taxon>Desulfuromonadales</taxon>
        <taxon>Geoalkalibacteraceae</taxon>
        <taxon>Geoalkalibacter</taxon>
    </lineage>
</organism>
<comment type="caution">
    <text evidence="9">The sequence shown here is derived from an EMBL/GenBank/DDBJ whole genome shotgun (WGS) entry which is preliminary data.</text>
</comment>
<evidence type="ECO:0000313" key="9">
    <source>
        <dbReference type="EMBL" id="HDR46679.1"/>
    </source>
</evidence>
<feature type="region of interest" description="Disordered" evidence="8">
    <location>
        <begin position="166"/>
        <end position="193"/>
    </location>
</feature>
<keyword evidence="6" id="KW-0131">Cell cycle</keyword>
<proteinExistence type="inferred from homology"/>
<name>A0A831LH33_9BACT</name>
<sequence length="193" mass="22178">MAITPIDIQQHQFKSQLLGYDKAAVDRFLELVADDLERLHLQQQQTREELVRTQEELAQMRERESTLKQTLITAQKVTDELRDNARKEAEVIIADAQVRAEQIVRESENRRIGLINEVQELKRQKVSFESGLRALVESHLRLLDLDALPLSRTEDAHDALQSTASLEELVEGEGHLRSNPKRDDEKSDEFGTD</sequence>
<dbReference type="InterPro" id="IPR007793">
    <property type="entry name" value="DivIVA_fam"/>
</dbReference>
<comment type="similarity">
    <text evidence="2">Belongs to the DivIVA family.</text>
</comment>
<evidence type="ECO:0000256" key="5">
    <source>
        <dbReference type="ARBA" id="ARBA00023054"/>
    </source>
</evidence>
<dbReference type="Proteomes" id="UP000886162">
    <property type="component" value="Unassembled WGS sequence"/>
</dbReference>